<reference evidence="2" key="1">
    <citation type="submission" date="2016-06" db="EMBL/GenBank/DDBJ databases">
        <title>Parallel loss of symbiosis genes in relatives of nitrogen-fixing non-legume Parasponia.</title>
        <authorList>
            <person name="Van Velzen R."/>
            <person name="Holmer R."/>
            <person name="Bu F."/>
            <person name="Rutten L."/>
            <person name="Van Zeijl A."/>
            <person name="Liu W."/>
            <person name="Santuari L."/>
            <person name="Cao Q."/>
            <person name="Sharma T."/>
            <person name="Shen D."/>
            <person name="Roswanjaya Y."/>
            <person name="Wardhani T."/>
            <person name="Kalhor M.S."/>
            <person name="Jansen J."/>
            <person name="Van den Hoogen J."/>
            <person name="Gungor B."/>
            <person name="Hartog M."/>
            <person name="Hontelez J."/>
            <person name="Verver J."/>
            <person name="Yang W.-C."/>
            <person name="Schijlen E."/>
            <person name="Repin R."/>
            <person name="Schilthuizen M."/>
            <person name="Schranz E."/>
            <person name="Heidstra R."/>
            <person name="Miyata K."/>
            <person name="Fedorova E."/>
            <person name="Kohlen W."/>
            <person name="Bisseling T."/>
            <person name="Smit S."/>
            <person name="Geurts R."/>
        </authorList>
    </citation>
    <scope>NUCLEOTIDE SEQUENCE [LARGE SCALE GENOMIC DNA]</scope>
    <source>
        <strain evidence="2">cv. WU1-14</strain>
    </source>
</reference>
<keyword evidence="2" id="KW-1185">Reference proteome</keyword>
<dbReference type="Proteomes" id="UP000237105">
    <property type="component" value="Unassembled WGS sequence"/>
</dbReference>
<dbReference type="EMBL" id="JXTB01000302">
    <property type="protein sequence ID" value="PON46968.1"/>
    <property type="molecule type" value="Genomic_DNA"/>
</dbReference>
<protein>
    <submittedName>
        <fullName evidence="1">Uncharacterized protein</fullName>
    </submittedName>
</protein>
<sequence>MCLIPKPRHPLGLQIDSYTFSGSFGFPTKFDPHQNNLSFLSSLLHTMKKRLLVVILAHRSNKCKVSRLGEYFRLPPCHFQLNLVHNKFIVIYSTFA</sequence>
<organism evidence="1 2">
    <name type="scientific">Parasponia andersonii</name>
    <name type="common">Sponia andersonii</name>
    <dbReference type="NCBI Taxonomy" id="3476"/>
    <lineage>
        <taxon>Eukaryota</taxon>
        <taxon>Viridiplantae</taxon>
        <taxon>Streptophyta</taxon>
        <taxon>Embryophyta</taxon>
        <taxon>Tracheophyta</taxon>
        <taxon>Spermatophyta</taxon>
        <taxon>Magnoliopsida</taxon>
        <taxon>eudicotyledons</taxon>
        <taxon>Gunneridae</taxon>
        <taxon>Pentapetalae</taxon>
        <taxon>rosids</taxon>
        <taxon>fabids</taxon>
        <taxon>Rosales</taxon>
        <taxon>Cannabaceae</taxon>
        <taxon>Parasponia</taxon>
    </lineage>
</organism>
<evidence type="ECO:0000313" key="1">
    <source>
        <dbReference type="EMBL" id="PON46968.1"/>
    </source>
</evidence>
<dbReference type="AlphaFoldDB" id="A0A2P5BDW8"/>
<dbReference type="OrthoDB" id="10340132at2759"/>
<name>A0A2P5BDW8_PARAD</name>
<gene>
    <name evidence="1" type="ORF">PanWU01x14_248120</name>
</gene>
<comment type="caution">
    <text evidence="1">The sequence shown here is derived from an EMBL/GenBank/DDBJ whole genome shotgun (WGS) entry which is preliminary data.</text>
</comment>
<evidence type="ECO:0000313" key="2">
    <source>
        <dbReference type="Proteomes" id="UP000237105"/>
    </source>
</evidence>
<proteinExistence type="predicted"/>
<accession>A0A2P5BDW8</accession>